<reference evidence="1 2" key="1">
    <citation type="journal article" date="2019" name="Int. J. Syst. Evol. Microbiol.">
        <title>The Global Catalogue of Microorganisms (GCM) 10K type strain sequencing project: providing services to taxonomists for standard genome sequencing and annotation.</title>
        <authorList>
            <consortium name="The Broad Institute Genomics Platform"/>
            <consortium name="The Broad Institute Genome Sequencing Center for Infectious Disease"/>
            <person name="Wu L."/>
            <person name="Ma J."/>
        </authorList>
    </citation>
    <scope>NUCLEOTIDE SEQUENCE [LARGE SCALE GENOMIC DNA]</scope>
    <source>
        <strain evidence="1 2">CGMCC 1.3239</strain>
    </source>
</reference>
<evidence type="ECO:0000313" key="1">
    <source>
        <dbReference type="EMBL" id="MFC6754685.1"/>
    </source>
</evidence>
<feature type="non-terminal residue" evidence="1">
    <location>
        <position position="1"/>
    </location>
</feature>
<dbReference type="Proteomes" id="UP001596442">
    <property type="component" value="Unassembled WGS sequence"/>
</dbReference>
<organism evidence="1 2">
    <name type="scientific">Halorubrum tibetense</name>
    <dbReference type="NCBI Taxonomy" id="175631"/>
    <lineage>
        <taxon>Archaea</taxon>
        <taxon>Methanobacteriati</taxon>
        <taxon>Methanobacteriota</taxon>
        <taxon>Stenosarchaea group</taxon>
        <taxon>Halobacteria</taxon>
        <taxon>Halobacteriales</taxon>
        <taxon>Haloferacaceae</taxon>
        <taxon>Halorubrum</taxon>
    </lineage>
</organism>
<dbReference type="NCBIfam" id="NF038353">
    <property type="entry name" value="FxLYD_dom"/>
    <property type="match status" value="1"/>
</dbReference>
<name>A0ABD5SCU3_9EURY</name>
<protein>
    <submittedName>
        <fullName evidence="1">FxLYD domain-containing protein</fullName>
    </submittedName>
</protein>
<evidence type="ECO:0000313" key="2">
    <source>
        <dbReference type="Proteomes" id="UP001596442"/>
    </source>
</evidence>
<comment type="caution">
    <text evidence="1">The sequence shown here is derived from an EMBL/GenBank/DDBJ whole genome shotgun (WGS) entry which is preliminary data.</text>
</comment>
<keyword evidence="2" id="KW-1185">Reference proteome</keyword>
<dbReference type="AlphaFoldDB" id="A0ABD5SCU3"/>
<accession>A0ABD5SCU3</accession>
<dbReference type="EMBL" id="JBHSWW010000334">
    <property type="protein sequence ID" value="MFC6754685.1"/>
    <property type="molecule type" value="Genomic_DNA"/>
</dbReference>
<dbReference type="RefSeq" id="WP_379783352.1">
    <property type="nucleotide sequence ID" value="NZ_JBHSWW010000334.1"/>
</dbReference>
<gene>
    <name evidence="1" type="ORF">ACFQEU_14640</name>
</gene>
<proteinExistence type="predicted"/>
<sequence>IAVAGCSDGPAEELVDPPARVVESELVREHAGTEEETVAAEGTVERTRDVEIAYLEVRVEFHDGDGDVADSTVEQVDGVDTGDSWPFRVVFPHVGERAAEVVDHEAAVVRNP</sequence>
<dbReference type="InterPro" id="IPR047676">
    <property type="entry name" value="FxLYD_dom"/>
</dbReference>